<keyword evidence="1" id="KW-0560">Oxidoreductase</keyword>
<dbReference type="Gene3D" id="3.30.360.10">
    <property type="entry name" value="Dihydrodipicolinate Reductase, domain 2"/>
    <property type="match status" value="1"/>
</dbReference>
<keyword evidence="4" id="KW-1185">Reference proteome</keyword>
<dbReference type="SUPFAM" id="SSF51735">
    <property type="entry name" value="NAD(P)-binding Rossmann-fold domains"/>
    <property type="match status" value="1"/>
</dbReference>
<feature type="domain" description="Gfo/Idh/MocA-like oxidoreductase N-terminal" evidence="2">
    <location>
        <begin position="5"/>
        <end position="122"/>
    </location>
</feature>
<dbReference type="InterPro" id="IPR036291">
    <property type="entry name" value="NAD(P)-bd_dom_sf"/>
</dbReference>
<sequence length="319" mass="34243">MSPYRLGIIGCGTMARALAPRLVASGQFEIAGAWDPAPQARAAMAALAHNAMRPSAEAVLADPDVDLVYIASPPGTHLQYLAAAAEAGKAVLCEKPLALDVDAAAALVARAGHEGWRVAVNFGFGASPPVAMLAGMLHDGVAGRVTRAEVRLRFRQWPRPWQADATWLAQRAEGGFCREVLSHFLFLLVRQLGAPHLLAHAVVYPRDPAAAETSLQAQLRIGDTPVEIDAAVAGAIDDDNRCTFVGTDGALRLHDWYCVQRRIGGEWHPVGAADKETSYRQTREGLALQLRAFCAGEPHTLATLDEAWQVQQTVEALLR</sequence>
<dbReference type="RefSeq" id="WP_258858060.1">
    <property type="nucleotide sequence ID" value="NZ_JANUGV010000007.1"/>
</dbReference>
<proteinExistence type="predicted"/>
<gene>
    <name evidence="3" type="ORF">NX773_20105</name>
</gene>
<dbReference type="Gene3D" id="3.40.50.720">
    <property type="entry name" value="NAD(P)-binding Rossmann-like Domain"/>
    <property type="match status" value="1"/>
</dbReference>
<dbReference type="PANTHER" id="PTHR43818">
    <property type="entry name" value="BCDNA.GH03377"/>
    <property type="match status" value="1"/>
</dbReference>
<evidence type="ECO:0000259" key="2">
    <source>
        <dbReference type="Pfam" id="PF01408"/>
    </source>
</evidence>
<evidence type="ECO:0000313" key="3">
    <source>
        <dbReference type="EMBL" id="MCS0610477.1"/>
    </source>
</evidence>
<dbReference type="EMBL" id="JANUGV010000007">
    <property type="protein sequence ID" value="MCS0610477.1"/>
    <property type="molecule type" value="Genomic_DNA"/>
</dbReference>
<name>A0ABT2BPQ3_9BURK</name>
<reference evidence="3 4" key="1">
    <citation type="submission" date="2022-08" db="EMBL/GenBank/DDBJ databases">
        <title>Reclassification of Massilia species as members of the genera Telluria, Duganella, Pseudoduganella, Mokoshia gen. nov. and Zemynaea gen. nov. using orthogonal and non-orthogonal genome-based approaches.</title>
        <authorList>
            <person name="Bowman J.P."/>
        </authorList>
    </citation>
    <scope>NUCLEOTIDE SEQUENCE [LARGE SCALE GENOMIC DNA]</scope>
    <source>
        <strain evidence="3 4">JCM 31607</strain>
    </source>
</reference>
<evidence type="ECO:0000256" key="1">
    <source>
        <dbReference type="ARBA" id="ARBA00023002"/>
    </source>
</evidence>
<dbReference type="Pfam" id="PF01408">
    <property type="entry name" value="GFO_IDH_MocA"/>
    <property type="match status" value="1"/>
</dbReference>
<accession>A0ABT2BPQ3</accession>
<dbReference type="InterPro" id="IPR050463">
    <property type="entry name" value="Gfo/Idh/MocA_oxidrdct_glycsds"/>
</dbReference>
<evidence type="ECO:0000313" key="4">
    <source>
        <dbReference type="Proteomes" id="UP001205861"/>
    </source>
</evidence>
<organism evidence="3 4">
    <name type="scientific">Massilia solisilvae</name>
    <dbReference type="NCBI Taxonomy" id="1811225"/>
    <lineage>
        <taxon>Bacteria</taxon>
        <taxon>Pseudomonadati</taxon>
        <taxon>Pseudomonadota</taxon>
        <taxon>Betaproteobacteria</taxon>
        <taxon>Burkholderiales</taxon>
        <taxon>Oxalobacteraceae</taxon>
        <taxon>Telluria group</taxon>
        <taxon>Massilia</taxon>
    </lineage>
</organism>
<dbReference type="Proteomes" id="UP001205861">
    <property type="component" value="Unassembled WGS sequence"/>
</dbReference>
<dbReference type="SUPFAM" id="SSF55347">
    <property type="entry name" value="Glyceraldehyde-3-phosphate dehydrogenase-like, C-terminal domain"/>
    <property type="match status" value="1"/>
</dbReference>
<dbReference type="PANTHER" id="PTHR43818:SF11">
    <property type="entry name" value="BCDNA.GH03377"/>
    <property type="match status" value="1"/>
</dbReference>
<protein>
    <submittedName>
        <fullName evidence="3">Gfo/Idh/MocA family oxidoreductase</fullName>
    </submittedName>
</protein>
<comment type="caution">
    <text evidence="3">The sequence shown here is derived from an EMBL/GenBank/DDBJ whole genome shotgun (WGS) entry which is preliminary data.</text>
</comment>
<dbReference type="InterPro" id="IPR000683">
    <property type="entry name" value="Gfo/Idh/MocA-like_OxRdtase_N"/>
</dbReference>